<dbReference type="RefSeq" id="WP_092053186.1">
    <property type="nucleotide sequence ID" value="NZ_FOJJ01000001.1"/>
</dbReference>
<dbReference type="AlphaFoldDB" id="A0A550JLG8"/>
<sequence>MTTPSAVEIQFPCDHMFKAFGPNDGEFVAAVRLAVASVTPVSSDAMKVRSSSGGRHQSVSVLVRLHNLQQLHGIYAALKDVPRLSYLL</sequence>
<dbReference type="EMBL" id="VJVV01000001">
    <property type="protein sequence ID" value="TRO84056.1"/>
    <property type="molecule type" value="Genomic_DNA"/>
</dbReference>
<gene>
    <name evidence="1" type="ORF">FL622_02430</name>
</gene>
<dbReference type="SUPFAM" id="SSF117991">
    <property type="entry name" value="YbeD/HP0495-like"/>
    <property type="match status" value="1"/>
</dbReference>
<dbReference type="InterPro" id="IPR007454">
    <property type="entry name" value="UPF0250_YbeD-like"/>
</dbReference>
<dbReference type="OrthoDB" id="9793424at2"/>
<comment type="caution">
    <text evidence="1">The sequence shown here is derived from an EMBL/GenBank/DDBJ whole genome shotgun (WGS) entry which is preliminary data.</text>
</comment>
<keyword evidence="2" id="KW-1185">Reference proteome</keyword>
<dbReference type="Gene3D" id="3.30.70.260">
    <property type="match status" value="1"/>
</dbReference>
<accession>A0A550JLG8</accession>
<protein>
    <submittedName>
        <fullName evidence="1">DUF493 domain-containing protein</fullName>
    </submittedName>
</protein>
<dbReference type="InterPro" id="IPR027471">
    <property type="entry name" value="YbeD-like_sf"/>
</dbReference>
<dbReference type="Proteomes" id="UP000317155">
    <property type="component" value="Unassembled WGS sequence"/>
</dbReference>
<evidence type="ECO:0000313" key="1">
    <source>
        <dbReference type="EMBL" id="TRO84056.1"/>
    </source>
</evidence>
<dbReference type="Pfam" id="PF04359">
    <property type="entry name" value="DUF493"/>
    <property type="match status" value="1"/>
</dbReference>
<reference evidence="1 2" key="1">
    <citation type="submission" date="2019-07" db="EMBL/GenBank/DDBJ databases">
        <title>Insights of Desulfuromonas acetexigens electromicrobiology.</title>
        <authorList>
            <person name="Katuri K."/>
            <person name="Sapireddy V."/>
            <person name="Shaw D.R."/>
            <person name="Saikaly P."/>
        </authorList>
    </citation>
    <scope>NUCLEOTIDE SEQUENCE [LARGE SCALE GENOMIC DNA]</scope>
    <source>
        <strain evidence="1 2">2873</strain>
    </source>
</reference>
<name>A0A550JLG8_9BACT</name>
<organism evidence="1 2">
    <name type="scientific">Trichloromonas acetexigens</name>
    <dbReference type="NCBI Taxonomy" id="38815"/>
    <lineage>
        <taxon>Bacteria</taxon>
        <taxon>Pseudomonadati</taxon>
        <taxon>Thermodesulfobacteriota</taxon>
        <taxon>Desulfuromonadia</taxon>
        <taxon>Desulfuromonadales</taxon>
        <taxon>Trichloromonadaceae</taxon>
        <taxon>Trichloromonas</taxon>
    </lineage>
</organism>
<evidence type="ECO:0000313" key="2">
    <source>
        <dbReference type="Proteomes" id="UP000317155"/>
    </source>
</evidence>
<proteinExistence type="predicted"/>